<accession>A0A3M6UKU9</accession>
<dbReference type="CDD" id="cd01650">
    <property type="entry name" value="RT_nLTR_like"/>
    <property type="match status" value="1"/>
</dbReference>
<evidence type="ECO:0000259" key="2">
    <source>
        <dbReference type="PROSITE" id="PS50878"/>
    </source>
</evidence>
<dbReference type="InterPro" id="IPR043128">
    <property type="entry name" value="Rev_trsase/Diguanyl_cyclase"/>
</dbReference>
<dbReference type="PANTHER" id="PTHR35450">
    <property type="entry name" value="REVERSE TRANSCRIPTASE DOMAIN-CONTAINING PROTEIN"/>
    <property type="match status" value="1"/>
</dbReference>
<dbReference type="Pfam" id="PF00078">
    <property type="entry name" value="RVT_1"/>
    <property type="match status" value="1"/>
</dbReference>
<evidence type="ECO:0000313" key="3">
    <source>
        <dbReference type="EMBL" id="RMX54265.1"/>
    </source>
</evidence>
<feature type="region of interest" description="Disordered" evidence="1">
    <location>
        <begin position="48"/>
        <end position="68"/>
    </location>
</feature>
<dbReference type="SUPFAM" id="SSF56672">
    <property type="entry name" value="DNA/RNA polymerases"/>
    <property type="match status" value="1"/>
</dbReference>
<gene>
    <name evidence="3" type="ORF">pdam_00023249</name>
</gene>
<protein>
    <recommendedName>
        <fullName evidence="2">Reverse transcriptase domain-containing protein</fullName>
    </recommendedName>
</protein>
<organism evidence="3 4">
    <name type="scientific">Pocillopora damicornis</name>
    <name type="common">Cauliflower coral</name>
    <name type="synonym">Millepora damicornis</name>
    <dbReference type="NCBI Taxonomy" id="46731"/>
    <lineage>
        <taxon>Eukaryota</taxon>
        <taxon>Metazoa</taxon>
        <taxon>Cnidaria</taxon>
        <taxon>Anthozoa</taxon>
        <taxon>Hexacorallia</taxon>
        <taxon>Scleractinia</taxon>
        <taxon>Astrocoeniina</taxon>
        <taxon>Pocilloporidae</taxon>
        <taxon>Pocillopora</taxon>
    </lineage>
</organism>
<dbReference type="Gene3D" id="3.30.70.270">
    <property type="match status" value="1"/>
</dbReference>
<feature type="region of interest" description="Disordered" evidence="1">
    <location>
        <begin position="1"/>
        <end position="27"/>
    </location>
</feature>
<evidence type="ECO:0000313" key="4">
    <source>
        <dbReference type="Proteomes" id="UP000275408"/>
    </source>
</evidence>
<feature type="compositionally biased region" description="Basic residues" evidence="1">
    <location>
        <begin position="1"/>
        <end position="19"/>
    </location>
</feature>
<sequence>MEKKKSGLRKLKRSHHRKQKQEESKVLNGLFRADPGSVYSSFNEMIKEEKDNTRPKYKTPQCTTEGSERQMFENIDEATSASPPADFFQLSTEASTKVIKQKRNWSAPRPDRLTNFWWKKATYLHQGIATCFAAIGNGEENYPHWFTGGKTTLIPKPGEFISENQRPITCLNTLYKWFTSCLLKPINQHLDRHRLMETEQRGVKSKCSGTTDNLLIDRMVCQDSHNAHKNLSMAWIDVRQAFDSVSHEWLQEIMSLHKFAGWICRTVERLCRSWNTRIVAHTNQGHETSQVIHFNKGLPQGDALCPRLFTMCINPIAWKLKATDGYKLSKPIEGKITHLLYVDDMKIFAAAQSKLDRVLKVTKTAMEDIGLIWNGKKCSIAHIKKGVLDSTNHNDRQSITNLKDGETYRFLGILENTQQEDSKVLETTSKTYQQRLSVIWSSPLSDFHKVTATNQYALPALSYPMWTQTWQINALKQIDRESRKIITDNGGSHPATSTDLYYLPRKMGGRGLKSVETQYKMTKVKTAVKLCTNQDSTMQLVRQFDEKCERNGRRSIVKDAKKYAEEMGLELSLSPGAVVTTTDSNEDISSEKVGKVMQNSMNAKGIDTIKDQKWQGKWQLAPTNTIAGLFELYQQLVPTKLYNQNKTRTDTTSDAMCRMCHESPESVAHVIAGCSALAQTKYVARHNGALKILFFELLDDLDLIESVPPWYSPTTPKPEYHNTKARAFWDVPVFEGNTEVRANQIDVRIVEKETETVKIIEMSCPWIENRKQKNQEKTTKYAPLRWELKQQHKGYTIKQYNIIIDVLGGYSSETRANVTLLLGKTKADMTLFNMQKAVISSTLNITRSFKSTHLNTVMMKLLADDDFVRVVVLIRWQQLTYACSCSLDDGKSLRQVISNVESFYGQDIATVLGGAAMAFWYQQLTKLVGSVPLTLAVGYPVSRKSTAVECAMPLFNQQE</sequence>
<reference evidence="3 4" key="1">
    <citation type="journal article" date="2018" name="Sci. Rep.">
        <title>Comparative analysis of the Pocillopora damicornis genome highlights role of immune system in coral evolution.</title>
        <authorList>
            <person name="Cunning R."/>
            <person name="Bay R.A."/>
            <person name="Gillette P."/>
            <person name="Baker A.C."/>
            <person name="Traylor-Knowles N."/>
        </authorList>
    </citation>
    <scope>NUCLEOTIDE SEQUENCE [LARGE SCALE GENOMIC DNA]</scope>
    <source>
        <strain evidence="3">RSMAS</strain>
        <tissue evidence="3">Whole animal</tissue>
    </source>
</reference>
<dbReference type="PANTHER" id="PTHR35450:SF2">
    <property type="entry name" value="REVERSE TRANSCRIPTASE DOMAIN-CONTAINING PROTEIN"/>
    <property type="match status" value="1"/>
</dbReference>
<feature type="domain" description="Reverse transcriptase" evidence="2">
    <location>
        <begin position="135"/>
        <end position="415"/>
    </location>
</feature>
<dbReference type="STRING" id="46731.A0A3M6UKU9"/>
<dbReference type="InterPro" id="IPR043502">
    <property type="entry name" value="DNA/RNA_pol_sf"/>
</dbReference>
<dbReference type="OrthoDB" id="5956564at2759"/>
<comment type="caution">
    <text evidence="3">The sequence shown here is derived from an EMBL/GenBank/DDBJ whole genome shotgun (WGS) entry which is preliminary data.</text>
</comment>
<evidence type="ECO:0000256" key="1">
    <source>
        <dbReference type="SAM" id="MobiDB-lite"/>
    </source>
</evidence>
<name>A0A3M6UKU9_POCDA</name>
<proteinExistence type="predicted"/>
<dbReference type="AlphaFoldDB" id="A0A3M6UKU9"/>
<keyword evidence="4" id="KW-1185">Reference proteome</keyword>
<dbReference type="InterPro" id="IPR000477">
    <property type="entry name" value="RT_dom"/>
</dbReference>
<dbReference type="Proteomes" id="UP000275408">
    <property type="component" value="Unassembled WGS sequence"/>
</dbReference>
<dbReference type="PROSITE" id="PS50878">
    <property type="entry name" value="RT_POL"/>
    <property type="match status" value="1"/>
</dbReference>
<dbReference type="EMBL" id="RCHS01001291">
    <property type="protein sequence ID" value="RMX54265.1"/>
    <property type="molecule type" value="Genomic_DNA"/>
</dbReference>